<dbReference type="Proteomes" id="UP000613580">
    <property type="component" value="Unassembled WGS sequence"/>
</dbReference>
<reference evidence="2" key="1">
    <citation type="submission" date="2020-05" db="EMBL/GenBank/DDBJ databases">
        <title>Mycena genomes resolve the evolution of fungal bioluminescence.</title>
        <authorList>
            <person name="Tsai I.J."/>
        </authorList>
    </citation>
    <scope>NUCLEOTIDE SEQUENCE</scope>
    <source>
        <strain evidence="2">110903Hualien_Pintung</strain>
    </source>
</reference>
<evidence type="ECO:0008006" key="4">
    <source>
        <dbReference type="Google" id="ProtNLM"/>
    </source>
</evidence>
<feature type="compositionally biased region" description="Low complexity" evidence="1">
    <location>
        <begin position="97"/>
        <end position="112"/>
    </location>
</feature>
<protein>
    <recommendedName>
        <fullName evidence="4">DUF4419 domain-containing protein</fullName>
    </recommendedName>
</protein>
<accession>A0A8H6TLF8</accession>
<dbReference type="PANTHER" id="PTHR31252:SF11">
    <property type="entry name" value="DUF4419 DOMAIN-CONTAINING PROTEIN"/>
    <property type="match status" value="1"/>
</dbReference>
<comment type="caution">
    <text evidence="2">The sequence shown here is derived from an EMBL/GenBank/DDBJ whole genome shotgun (WGS) entry which is preliminary data.</text>
</comment>
<dbReference type="PANTHER" id="PTHR31252">
    <property type="entry name" value="DUF4419 DOMAIN-CONTAINING PROTEIN"/>
    <property type="match status" value="1"/>
</dbReference>
<gene>
    <name evidence="2" type="ORF">HMN09_00191500</name>
</gene>
<dbReference type="OrthoDB" id="9978173at2759"/>
<evidence type="ECO:0000313" key="3">
    <source>
        <dbReference type="Proteomes" id="UP000613580"/>
    </source>
</evidence>
<name>A0A8H6TLF8_MYCCL</name>
<evidence type="ECO:0000256" key="1">
    <source>
        <dbReference type="SAM" id="MobiDB-lite"/>
    </source>
</evidence>
<dbReference type="InterPro" id="IPR025533">
    <property type="entry name" value="DUF4419"/>
</dbReference>
<evidence type="ECO:0000313" key="2">
    <source>
        <dbReference type="EMBL" id="KAF7321043.1"/>
    </source>
</evidence>
<organism evidence="2 3">
    <name type="scientific">Mycena chlorophos</name>
    <name type="common">Agaric fungus</name>
    <name type="synonym">Agaricus chlorophos</name>
    <dbReference type="NCBI Taxonomy" id="658473"/>
    <lineage>
        <taxon>Eukaryota</taxon>
        <taxon>Fungi</taxon>
        <taxon>Dikarya</taxon>
        <taxon>Basidiomycota</taxon>
        <taxon>Agaricomycotina</taxon>
        <taxon>Agaricomycetes</taxon>
        <taxon>Agaricomycetidae</taxon>
        <taxon>Agaricales</taxon>
        <taxon>Marasmiineae</taxon>
        <taxon>Mycenaceae</taxon>
        <taxon>Mycena</taxon>
    </lineage>
</organism>
<feature type="region of interest" description="Disordered" evidence="1">
    <location>
        <begin position="93"/>
        <end position="120"/>
    </location>
</feature>
<proteinExistence type="predicted"/>
<dbReference type="Pfam" id="PF14388">
    <property type="entry name" value="DUF4419"/>
    <property type="match status" value="1"/>
</dbReference>
<keyword evidence="3" id="KW-1185">Reference proteome</keyword>
<dbReference type="AlphaFoldDB" id="A0A8H6TLF8"/>
<sequence>MPITFSVAAHQASPVKGNFTRGLPATQLFVEACTPQYLKAGKVLGSSFEEKDAPYVPQPALARPLAQAMARNLTLGSQKRRLSRLGALFSKKPKPEPAAAAAPATAASAPAPSTSPSPSPAPLLHTHIIASPNGLFQTIADAYNHHHALVLRPDDIWLGILVQFNFYVNANAELLRANFVAHDGARELTVKRAVMANFGEFARAMVGEIEKNVVDPELGRWAIPDFSTTTENDQTVASIVLMATLKAYFEYDFDAVCCGIPRVTLEGTKADWEKLLARIEKLKEYGLEPTAWFHLLKPVLTRFVRTFDDPYDKEVQDFWSKVAHFKVNGSGPDYYSGWIAAFCVWDQHGKWIGPHLKENVVSVKSPEDLPAAKFWSTYASWPHSELQMDGTGYHRVEAASVPPAYAEVDVLLIDHNVGTTTQAAMTAGVIGTEVCSSRDLTLSEKGQNDVVRPVVGWWLFEKGLSSEYRD</sequence>
<dbReference type="EMBL" id="JACAZE010000002">
    <property type="protein sequence ID" value="KAF7321043.1"/>
    <property type="molecule type" value="Genomic_DNA"/>
</dbReference>